<dbReference type="Pfam" id="PF07707">
    <property type="entry name" value="BACK"/>
    <property type="match status" value="1"/>
</dbReference>
<proteinExistence type="predicted"/>
<dbReference type="Gene3D" id="3.30.710.10">
    <property type="entry name" value="Potassium Channel Kv1.1, Chain A"/>
    <property type="match status" value="1"/>
</dbReference>
<accession>A0A336MIU5</accession>
<dbReference type="PANTHER" id="PTHR45774">
    <property type="entry name" value="BTB/POZ DOMAIN-CONTAINING"/>
    <property type="match status" value="1"/>
</dbReference>
<evidence type="ECO:0000259" key="1">
    <source>
        <dbReference type="PROSITE" id="PS50097"/>
    </source>
</evidence>
<dbReference type="EMBL" id="UFQT01000982">
    <property type="protein sequence ID" value="SSX28277.1"/>
    <property type="molecule type" value="Genomic_DNA"/>
</dbReference>
<feature type="domain" description="BTB" evidence="1">
    <location>
        <begin position="27"/>
        <end position="106"/>
    </location>
</feature>
<gene>
    <name evidence="3" type="primary">CSON015456</name>
</gene>
<dbReference type="SMART" id="SM00225">
    <property type="entry name" value="BTB"/>
    <property type="match status" value="1"/>
</dbReference>
<name>A0A336MIU5_CULSO</name>
<sequence>MSKADKSTRTPDIQSKIAARLLDDKYYDVVFRFSGEKDDEGNASLFAHKFVLATMSDVFEKMFYGALAEKNKDEEGRTIVEIKDIKMAVFKLFLRSIYGFEIIIPDYEFGIKFVYVLDKYNCLETTAIVQQIMMEFVCIKTAIKLYECSSMFNLEKLKKNCCITFSCHTDEILLSNQFFLAAPQTVIEIFQLEKLEIGSENQLIYALQSYIKYNMRNDPKIEIKVRDAVYAIRFLK</sequence>
<protein>
    <submittedName>
        <fullName evidence="3">CSON015456 protein</fullName>
    </submittedName>
</protein>
<dbReference type="EMBL" id="UFQS01000982">
    <property type="protein sequence ID" value="SSX08159.1"/>
    <property type="molecule type" value="Genomic_DNA"/>
</dbReference>
<dbReference type="AlphaFoldDB" id="A0A336MIU5"/>
<organism evidence="3">
    <name type="scientific">Culicoides sonorensis</name>
    <name type="common">Biting midge</name>
    <dbReference type="NCBI Taxonomy" id="179676"/>
    <lineage>
        <taxon>Eukaryota</taxon>
        <taxon>Metazoa</taxon>
        <taxon>Ecdysozoa</taxon>
        <taxon>Arthropoda</taxon>
        <taxon>Hexapoda</taxon>
        <taxon>Insecta</taxon>
        <taxon>Pterygota</taxon>
        <taxon>Neoptera</taxon>
        <taxon>Endopterygota</taxon>
        <taxon>Diptera</taxon>
        <taxon>Nematocera</taxon>
        <taxon>Chironomoidea</taxon>
        <taxon>Ceratopogonidae</taxon>
        <taxon>Ceratopogoninae</taxon>
        <taxon>Culicoides</taxon>
        <taxon>Monoculicoides</taxon>
    </lineage>
</organism>
<dbReference type="PROSITE" id="PS50097">
    <property type="entry name" value="BTB"/>
    <property type="match status" value="1"/>
</dbReference>
<dbReference type="InterPro" id="IPR011333">
    <property type="entry name" value="SKP1/BTB/POZ_sf"/>
</dbReference>
<dbReference type="PANTHER" id="PTHR45774:SF4">
    <property type="entry name" value="AXUNDEAD, ISOFORM F"/>
    <property type="match status" value="1"/>
</dbReference>
<reference evidence="3" key="2">
    <citation type="submission" date="2018-07" db="EMBL/GenBank/DDBJ databases">
        <authorList>
            <person name="Quirk P.G."/>
            <person name="Krulwich T.A."/>
        </authorList>
    </citation>
    <scope>NUCLEOTIDE SEQUENCE</scope>
</reference>
<reference evidence="2" key="1">
    <citation type="submission" date="2018-04" db="EMBL/GenBank/DDBJ databases">
        <authorList>
            <person name="Go L.Y."/>
            <person name="Mitchell J.A."/>
        </authorList>
    </citation>
    <scope>NUCLEOTIDE SEQUENCE</scope>
    <source>
        <tissue evidence="2">Whole organism</tissue>
    </source>
</reference>
<evidence type="ECO:0000313" key="3">
    <source>
        <dbReference type="EMBL" id="SSX28277.1"/>
    </source>
</evidence>
<evidence type="ECO:0000313" key="2">
    <source>
        <dbReference type="EMBL" id="SSX08159.1"/>
    </source>
</evidence>
<dbReference type="SUPFAM" id="SSF54695">
    <property type="entry name" value="POZ domain"/>
    <property type="match status" value="1"/>
</dbReference>
<dbReference type="GO" id="GO:0022008">
    <property type="term" value="P:neurogenesis"/>
    <property type="evidence" value="ECO:0007669"/>
    <property type="project" value="TreeGrafter"/>
</dbReference>
<dbReference type="VEuPathDB" id="VectorBase:CSON015456"/>
<dbReference type="InterPro" id="IPR000210">
    <property type="entry name" value="BTB/POZ_dom"/>
</dbReference>
<dbReference type="Pfam" id="PF00651">
    <property type="entry name" value="BTB"/>
    <property type="match status" value="1"/>
</dbReference>
<dbReference type="InterPro" id="IPR011705">
    <property type="entry name" value="BACK"/>
</dbReference>
<dbReference type="GO" id="GO:0005829">
    <property type="term" value="C:cytosol"/>
    <property type="evidence" value="ECO:0007669"/>
    <property type="project" value="TreeGrafter"/>
</dbReference>
<dbReference type="CDD" id="cd18186">
    <property type="entry name" value="BTB_POZ_ZBTB_KLHL-like"/>
    <property type="match status" value="1"/>
</dbReference>